<dbReference type="AlphaFoldDB" id="A0A6L3ZGQ4"/>
<dbReference type="Proteomes" id="UP000484164">
    <property type="component" value="Unassembled WGS sequence"/>
</dbReference>
<proteinExistence type="predicted"/>
<dbReference type="EMBL" id="WBVQ01000001">
    <property type="protein sequence ID" value="KAB2817017.1"/>
    <property type="molecule type" value="Genomic_DNA"/>
</dbReference>
<dbReference type="RefSeq" id="WP_151691589.1">
    <property type="nucleotide sequence ID" value="NZ_BMGX01000002.1"/>
</dbReference>
<evidence type="ECO:0000313" key="3">
    <source>
        <dbReference type="EMBL" id="KAB2817017.1"/>
    </source>
</evidence>
<evidence type="ECO:0000256" key="1">
    <source>
        <dbReference type="SAM" id="MobiDB-lite"/>
    </source>
</evidence>
<comment type="caution">
    <text evidence="3">The sequence shown here is derived from an EMBL/GenBank/DDBJ whole genome shotgun (WGS) entry which is preliminary data.</text>
</comment>
<keyword evidence="4" id="KW-1185">Reference proteome</keyword>
<evidence type="ECO:0000313" key="4">
    <source>
        <dbReference type="Proteomes" id="UP000484164"/>
    </source>
</evidence>
<gene>
    <name evidence="3" type="ORF">F8C82_01085</name>
</gene>
<feature type="chain" id="PRO_5026733275" description="DUF4861 domain-containing protein" evidence="2">
    <location>
        <begin position="23"/>
        <end position="303"/>
    </location>
</feature>
<evidence type="ECO:0000256" key="2">
    <source>
        <dbReference type="SAM" id="SignalP"/>
    </source>
</evidence>
<accession>A0A6L3ZGQ4</accession>
<evidence type="ECO:0008006" key="5">
    <source>
        <dbReference type="Google" id="ProtNLM"/>
    </source>
</evidence>
<name>A0A6L3ZGQ4_9FLAO</name>
<keyword evidence="2" id="KW-0732">Signal</keyword>
<feature type="compositionally biased region" description="Polar residues" evidence="1">
    <location>
        <begin position="276"/>
        <end position="290"/>
    </location>
</feature>
<sequence length="303" mass="34768">MGLRFTILLSLISTLSFSQTNADSLYQVIKPKLIKNGQLLLALPVEHQRDSAAALFLEDLLTLVKVEEAMEFNYAPIRNLSVQRSDDEKVCILTYLIPRAGGRYTHVGILMYEDEEDEYHSVQLTDNSMNAEYRPLKPSSWHGGLYYDLIQKKVEGRAVYFLLGYRAVNPNVHEKFVDVLDLSNDRVQFGLPVFYIEEFNDRVFRQAPYRLRMQYSGRITAVLRWSDDYDGIVMDHVSPPDASQKGLYLNYGPDFSYDGLKWKDEMWHLESEINFQNDTQTPPAGQNVPTGLSPARPRTNGGR</sequence>
<dbReference type="OrthoDB" id="788168at2"/>
<protein>
    <recommendedName>
        <fullName evidence="5">DUF4861 domain-containing protein</fullName>
    </recommendedName>
</protein>
<reference evidence="3 4" key="1">
    <citation type="submission" date="2019-10" db="EMBL/GenBank/DDBJ databases">
        <title>Genome sequence of Phaeocystidibacter marisrubri JCM30614 (type strain).</title>
        <authorList>
            <person name="Bowman J.P."/>
        </authorList>
    </citation>
    <scope>NUCLEOTIDE SEQUENCE [LARGE SCALE GENOMIC DNA]</scope>
    <source>
        <strain evidence="3 4">JCM 30614</strain>
    </source>
</reference>
<feature type="region of interest" description="Disordered" evidence="1">
    <location>
        <begin position="276"/>
        <end position="303"/>
    </location>
</feature>
<feature type="signal peptide" evidence="2">
    <location>
        <begin position="1"/>
        <end position="22"/>
    </location>
</feature>
<organism evidence="3 4">
    <name type="scientific">Phaeocystidibacter marisrubri</name>
    <dbReference type="NCBI Taxonomy" id="1577780"/>
    <lineage>
        <taxon>Bacteria</taxon>
        <taxon>Pseudomonadati</taxon>
        <taxon>Bacteroidota</taxon>
        <taxon>Flavobacteriia</taxon>
        <taxon>Flavobacteriales</taxon>
        <taxon>Phaeocystidibacteraceae</taxon>
        <taxon>Phaeocystidibacter</taxon>
    </lineage>
</organism>